<comment type="caution">
    <text evidence="2">The sequence shown here is derived from an EMBL/GenBank/DDBJ whole genome shotgun (WGS) entry which is preliminary data.</text>
</comment>
<reference evidence="2" key="1">
    <citation type="submission" date="2023-07" db="EMBL/GenBank/DDBJ databases">
        <title>Ureibacillus sp. isolated from freshwater well.</title>
        <authorList>
            <person name="Kirdat K."/>
            <person name="Bhatt A."/>
            <person name="Teware R."/>
            <person name="Bhavsar Y."/>
            <person name="Yadav A."/>
        </authorList>
    </citation>
    <scope>NUCLEOTIDE SEQUENCE</scope>
    <source>
        <strain evidence="2">BA0131</strain>
    </source>
</reference>
<dbReference type="InterPro" id="IPR025647">
    <property type="entry name" value="YceG_bac"/>
</dbReference>
<keyword evidence="3" id="KW-1185">Reference proteome</keyword>
<protein>
    <submittedName>
        <fullName evidence="2">YceG family protein</fullName>
    </submittedName>
</protein>
<evidence type="ECO:0000259" key="1">
    <source>
        <dbReference type="Pfam" id="PF14266"/>
    </source>
</evidence>
<organism evidence="2 3">
    <name type="scientific">Ureibacillus aquaedulcis</name>
    <dbReference type="NCBI Taxonomy" id="3058421"/>
    <lineage>
        <taxon>Bacteria</taxon>
        <taxon>Bacillati</taxon>
        <taxon>Bacillota</taxon>
        <taxon>Bacilli</taxon>
        <taxon>Bacillales</taxon>
        <taxon>Caryophanaceae</taxon>
        <taxon>Ureibacillus</taxon>
    </lineage>
</organism>
<name>A0ABT8GMJ5_9BACL</name>
<sequence>MRSKYVISLKETRNPIEDIMVPVDKRIGYIEGETPVIPIYFYRLLGVEGDEENDLNIYKNEIFRLNEQLTQYGRYVRFDGPILTPQNNEMSYFKNFIGSTLTQDKKALKKQGLLLFFNSRIFYGHSQYPSIHIALQQVLELFLKNESFVNTSKMETFVVKMLIWLQRILPKLYPKGSIAKDIPKILFYGDIKPHEIYFLIFLSLMGMDVLYIHTEPDKEQRFSQIDPSDAFSKRMEYSNSFPLEPFPLEEKRVRKNTVTYEAKEEIESFLYGDDVGLFKTRHYEEGITKPITLRTTHDEMKILWQEEAKIRPEFQVENEIVFVPNLFVKVSGTYQIIDEYWKELFELKGTANTVFKEKVDFTPITYSRQEMYSTSYVLDDNGLIDKEKLFKHPLYKLSYLNQTVQDFIVSKINELIKSDMFLQEMTNDLRIKILMTIITMEKEFLRLVESFDFTGKVPKVIVYNNKPDNFTETDIILLCFFNLVGADILIYTPTNYNNIEAWINPNYFDIHQLPSVQFDLELPEESPKSKTSIFKRLFKR</sequence>
<dbReference type="Pfam" id="PF14266">
    <property type="entry name" value="YceG_bac"/>
    <property type="match status" value="2"/>
</dbReference>
<evidence type="ECO:0000313" key="3">
    <source>
        <dbReference type="Proteomes" id="UP001172743"/>
    </source>
</evidence>
<evidence type="ECO:0000313" key="2">
    <source>
        <dbReference type="EMBL" id="MDN4492638.1"/>
    </source>
</evidence>
<dbReference type="Proteomes" id="UP001172743">
    <property type="component" value="Unassembled WGS sequence"/>
</dbReference>
<accession>A0ABT8GMJ5</accession>
<feature type="domain" description="Putative component of 'biosynthetic module'" evidence="1">
    <location>
        <begin position="10"/>
        <end position="271"/>
    </location>
</feature>
<dbReference type="EMBL" id="JAUHTQ010000002">
    <property type="protein sequence ID" value="MDN4492638.1"/>
    <property type="molecule type" value="Genomic_DNA"/>
</dbReference>
<feature type="domain" description="Putative component of 'biosynthetic module'" evidence="1">
    <location>
        <begin position="295"/>
        <end position="531"/>
    </location>
</feature>
<proteinExistence type="predicted"/>
<gene>
    <name evidence="2" type="ORF">QYB95_03725</name>
</gene>
<dbReference type="RefSeq" id="WP_301136771.1">
    <property type="nucleotide sequence ID" value="NZ_JAUHTQ010000002.1"/>
</dbReference>